<dbReference type="Proteomes" id="UP000323720">
    <property type="component" value="Unassembled WGS sequence"/>
</dbReference>
<dbReference type="RefSeq" id="WP_148403177.1">
    <property type="nucleotide sequence ID" value="NZ_VSKK01000001.1"/>
</dbReference>
<proteinExistence type="predicted"/>
<feature type="transmembrane region" description="Helical" evidence="1">
    <location>
        <begin position="172"/>
        <end position="192"/>
    </location>
</feature>
<comment type="caution">
    <text evidence="2">The sequence shown here is derived from an EMBL/GenBank/DDBJ whole genome shotgun (WGS) entry which is preliminary data.</text>
</comment>
<keyword evidence="1" id="KW-0472">Membrane</keyword>
<evidence type="ECO:0000313" key="3">
    <source>
        <dbReference type="Proteomes" id="UP000323720"/>
    </source>
</evidence>
<name>A0A5D0RF96_9FLAO</name>
<keyword evidence="3" id="KW-1185">Reference proteome</keyword>
<dbReference type="PROSITE" id="PS51257">
    <property type="entry name" value="PROKAR_LIPOPROTEIN"/>
    <property type="match status" value="1"/>
</dbReference>
<keyword evidence="1" id="KW-0812">Transmembrane</keyword>
<keyword evidence="1" id="KW-1133">Transmembrane helix</keyword>
<reference evidence="2 3" key="1">
    <citation type="submission" date="2019-08" db="EMBL/GenBank/DDBJ databases">
        <title>Genomes of Antarctic Bizionia species.</title>
        <authorList>
            <person name="Bowman J.P."/>
        </authorList>
    </citation>
    <scope>NUCLEOTIDE SEQUENCE [LARGE SCALE GENOMIC DNA]</scope>
    <source>
        <strain evidence="2 3">ADA-4</strain>
    </source>
</reference>
<dbReference type="EMBL" id="VSKK01000001">
    <property type="protein sequence ID" value="TYB79445.1"/>
    <property type="molecule type" value="Genomic_DNA"/>
</dbReference>
<evidence type="ECO:0000256" key="1">
    <source>
        <dbReference type="SAM" id="Phobius"/>
    </source>
</evidence>
<protein>
    <submittedName>
        <fullName evidence="2">Uncharacterized protein</fullName>
    </submittedName>
</protein>
<accession>A0A5D0RF96</accession>
<dbReference type="AlphaFoldDB" id="A0A5D0RF96"/>
<dbReference type="OrthoDB" id="1443506at2"/>
<gene>
    <name evidence="2" type="ORF">ES674_06690</name>
</gene>
<evidence type="ECO:0000313" key="2">
    <source>
        <dbReference type="EMBL" id="TYB79445.1"/>
    </source>
</evidence>
<organism evidence="2 3">
    <name type="scientific">Bizionia myxarmorum</name>
    <dbReference type="NCBI Taxonomy" id="291186"/>
    <lineage>
        <taxon>Bacteria</taxon>
        <taxon>Pseudomonadati</taxon>
        <taxon>Bacteroidota</taxon>
        <taxon>Flavobacteriia</taxon>
        <taxon>Flavobacteriales</taxon>
        <taxon>Flavobacteriaceae</taxon>
        <taxon>Bizionia</taxon>
    </lineage>
</organism>
<sequence length="195" mass="22226">MSYKNYFTEKMPTIAIISSLLLMTACGTYQQVGTDNDGIYSSTTPSVEQETYAEVNNTGSNYYENYFKEKSSELELYAEDEVFTDVDDYEGDYVENDSVQVQRESYAGWGQENSNVTINVYGNSGFYNAYYSPFYYGYANFYYGYYRDIIMVTTPLIMDTVTVTDMAVTTHLIMAVVITHLIMAVTTVDLTIETM</sequence>